<reference evidence="1 2" key="1">
    <citation type="journal article" date="2018" name="Nat. Genet.">
        <title>The Rosa genome provides new insights in the design of modern roses.</title>
        <authorList>
            <person name="Bendahmane M."/>
        </authorList>
    </citation>
    <scope>NUCLEOTIDE SEQUENCE [LARGE SCALE GENOMIC DNA]</scope>
    <source>
        <strain evidence="2">cv. Old Blush</strain>
    </source>
</reference>
<dbReference type="AlphaFoldDB" id="A0A2P6PGJ2"/>
<keyword evidence="2" id="KW-1185">Reference proteome</keyword>
<name>A0A2P6PGJ2_ROSCH</name>
<protein>
    <submittedName>
        <fullName evidence="1">Uncharacterized protein</fullName>
    </submittedName>
</protein>
<proteinExistence type="predicted"/>
<evidence type="ECO:0000313" key="2">
    <source>
        <dbReference type="Proteomes" id="UP000238479"/>
    </source>
</evidence>
<dbReference type="Proteomes" id="UP000238479">
    <property type="component" value="Chromosome 7"/>
</dbReference>
<accession>A0A2P6PGJ2</accession>
<sequence>MKEPLKMLFLKMTCLIIAGLRKYVVDRDDANLIIVPEIFMKILE</sequence>
<dbReference type="EMBL" id="PDCK01000045">
    <property type="protein sequence ID" value="PRQ21037.1"/>
    <property type="molecule type" value="Genomic_DNA"/>
</dbReference>
<comment type="caution">
    <text evidence="1">The sequence shown here is derived from an EMBL/GenBank/DDBJ whole genome shotgun (WGS) entry which is preliminary data.</text>
</comment>
<dbReference type="Gramene" id="PRQ21037">
    <property type="protein sequence ID" value="PRQ21037"/>
    <property type="gene ID" value="RchiOBHm_Chr7g0234751"/>
</dbReference>
<gene>
    <name evidence="1" type="ORF">RchiOBHm_Chr7g0234751</name>
</gene>
<organism evidence="1 2">
    <name type="scientific">Rosa chinensis</name>
    <name type="common">China rose</name>
    <dbReference type="NCBI Taxonomy" id="74649"/>
    <lineage>
        <taxon>Eukaryota</taxon>
        <taxon>Viridiplantae</taxon>
        <taxon>Streptophyta</taxon>
        <taxon>Embryophyta</taxon>
        <taxon>Tracheophyta</taxon>
        <taxon>Spermatophyta</taxon>
        <taxon>Magnoliopsida</taxon>
        <taxon>eudicotyledons</taxon>
        <taxon>Gunneridae</taxon>
        <taxon>Pentapetalae</taxon>
        <taxon>rosids</taxon>
        <taxon>fabids</taxon>
        <taxon>Rosales</taxon>
        <taxon>Rosaceae</taxon>
        <taxon>Rosoideae</taxon>
        <taxon>Rosoideae incertae sedis</taxon>
        <taxon>Rosa</taxon>
    </lineage>
</organism>
<evidence type="ECO:0000313" key="1">
    <source>
        <dbReference type="EMBL" id="PRQ21037.1"/>
    </source>
</evidence>